<evidence type="ECO:0000313" key="2">
    <source>
        <dbReference type="Proteomes" id="UP000324222"/>
    </source>
</evidence>
<accession>A0A5B7JTV9</accession>
<proteinExistence type="predicted"/>
<name>A0A5B7JTV9_PORTR</name>
<dbReference type="Proteomes" id="UP000324222">
    <property type="component" value="Unassembled WGS sequence"/>
</dbReference>
<protein>
    <submittedName>
        <fullName evidence="1">Uncharacterized protein</fullName>
    </submittedName>
</protein>
<dbReference type="AlphaFoldDB" id="A0A5B7JTV9"/>
<evidence type="ECO:0000313" key="1">
    <source>
        <dbReference type="EMBL" id="MPC95764.1"/>
    </source>
</evidence>
<gene>
    <name evidence="1" type="ORF">E2C01_090990</name>
</gene>
<dbReference type="EMBL" id="VSRR010103436">
    <property type="protein sequence ID" value="MPC95764.1"/>
    <property type="molecule type" value="Genomic_DNA"/>
</dbReference>
<sequence length="32" mass="3604">MNIKMCHSTEGSMEVSTFAESLTTLLFLVVFH</sequence>
<organism evidence="1 2">
    <name type="scientific">Portunus trituberculatus</name>
    <name type="common">Swimming crab</name>
    <name type="synonym">Neptunus trituberculatus</name>
    <dbReference type="NCBI Taxonomy" id="210409"/>
    <lineage>
        <taxon>Eukaryota</taxon>
        <taxon>Metazoa</taxon>
        <taxon>Ecdysozoa</taxon>
        <taxon>Arthropoda</taxon>
        <taxon>Crustacea</taxon>
        <taxon>Multicrustacea</taxon>
        <taxon>Malacostraca</taxon>
        <taxon>Eumalacostraca</taxon>
        <taxon>Eucarida</taxon>
        <taxon>Decapoda</taxon>
        <taxon>Pleocyemata</taxon>
        <taxon>Brachyura</taxon>
        <taxon>Eubrachyura</taxon>
        <taxon>Portunoidea</taxon>
        <taxon>Portunidae</taxon>
        <taxon>Portuninae</taxon>
        <taxon>Portunus</taxon>
    </lineage>
</organism>
<keyword evidence="2" id="KW-1185">Reference proteome</keyword>
<comment type="caution">
    <text evidence="1">The sequence shown here is derived from an EMBL/GenBank/DDBJ whole genome shotgun (WGS) entry which is preliminary data.</text>
</comment>
<reference evidence="1 2" key="1">
    <citation type="submission" date="2019-05" db="EMBL/GenBank/DDBJ databases">
        <title>Another draft genome of Portunus trituberculatus and its Hox gene families provides insights of decapod evolution.</title>
        <authorList>
            <person name="Jeong J.-H."/>
            <person name="Song I."/>
            <person name="Kim S."/>
            <person name="Choi T."/>
            <person name="Kim D."/>
            <person name="Ryu S."/>
            <person name="Kim W."/>
        </authorList>
    </citation>
    <scope>NUCLEOTIDE SEQUENCE [LARGE SCALE GENOMIC DNA]</scope>
    <source>
        <tissue evidence="1">Muscle</tissue>
    </source>
</reference>